<accession>A0A9X0XD17</accession>
<dbReference type="GO" id="GO:0043190">
    <property type="term" value="C:ATP-binding cassette (ABC) transporter complex"/>
    <property type="evidence" value="ECO:0007669"/>
    <property type="project" value="InterPro"/>
</dbReference>
<evidence type="ECO:0000313" key="5">
    <source>
        <dbReference type="EMBL" id="MBL0719564.1"/>
    </source>
</evidence>
<dbReference type="GO" id="GO:0015833">
    <property type="term" value="P:peptide transport"/>
    <property type="evidence" value="ECO:0007669"/>
    <property type="project" value="TreeGrafter"/>
</dbReference>
<organism evidence="5 6">
    <name type="scientific">Aquariibacter lacus</name>
    <dbReference type="NCBI Taxonomy" id="2801332"/>
    <lineage>
        <taxon>Bacteria</taxon>
        <taxon>Pseudomonadati</taxon>
        <taxon>Pseudomonadota</taxon>
        <taxon>Betaproteobacteria</taxon>
        <taxon>Burkholderiales</taxon>
        <taxon>Sphaerotilaceae</taxon>
        <taxon>Aquariibacter</taxon>
    </lineage>
</organism>
<gene>
    <name evidence="5" type="ORF">JI742_06640</name>
</gene>
<reference evidence="5 6" key="1">
    <citation type="submission" date="2021-01" db="EMBL/GenBank/DDBJ databases">
        <title>Piscinibacter sp. Jin2 Genome sequencing and assembly.</title>
        <authorList>
            <person name="Kim I."/>
        </authorList>
    </citation>
    <scope>NUCLEOTIDE SEQUENCE [LARGE SCALE GENOMIC DNA]</scope>
    <source>
        <strain evidence="5 6">Jin2</strain>
    </source>
</reference>
<proteinExistence type="inferred from homology"/>
<dbReference type="Gene3D" id="3.90.76.10">
    <property type="entry name" value="Dipeptide-binding Protein, Domain 1"/>
    <property type="match status" value="1"/>
</dbReference>
<evidence type="ECO:0000313" key="6">
    <source>
        <dbReference type="Proteomes" id="UP000643207"/>
    </source>
</evidence>
<evidence type="ECO:0000256" key="2">
    <source>
        <dbReference type="ARBA" id="ARBA00022448"/>
    </source>
</evidence>
<dbReference type="GO" id="GO:1904680">
    <property type="term" value="F:peptide transmembrane transporter activity"/>
    <property type="evidence" value="ECO:0007669"/>
    <property type="project" value="TreeGrafter"/>
</dbReference>
<dbReference type="GO" id="GO:0030288">
    <property type="term" value="C:outer membrane-bounded periplasmic space"/>
    <property type="evidence" value="ECO:0007669"/>
    <property type="project" value="UniProtKB-ARBA"/>
</dbReference>
<evidence type="ECO:0000259" key="4">
    <source>
        <dbReference type="Pfam" id="PF00496"/>
    </source>
</evidence>
<dbReference type="Pfam" id="PF00496">
    <property type="entry name" value="SBP_bac_5"/>
    <property type="match status" value="1"/>
</dbReference>
<dbReference type="AlphaFoldDB" id="A0A9X0XD17"/>
<dbReference type="SUPFAM" id="SSF53850">
    <property type="entry name" value="Periplasmic binding protein-like II"/>
    <property type="match status" value="1"/>
</dbReference>
<dbReference type="Gene3D" id="3.10.105.10">
    <property type="entry name" value="Dipeptide-binding Protein, Domain 3"/>
    <property type="match status" value="1"/>
</dbReference>
<evidence type="ECO:0000256" key="1">
    <source>
        <dbReference type="ARBA" id="ARBA00005695"/>
    </source>
</evidence>
<feature type="domain" description="Solute-binding protein family 5" evidence="4">
    <location>
        <begin position="94"/>
        <end position="469"/>
    </location>
</feature>
<evidence type="ECO:0000256" key="3">
    <source>
        <dbReference type="ARBA" id="ARBA00022729"/>
    </source>
</evidence>
<name>A0A9X0XD17_9BURK</name>
<dbReference type="CDD" id="cd08498">
    <property type="entry name" value="PBP2_NikA_DppA_OppA_like_2"/>
    <property type="match status" value="1"/>
</dbReference>
<dbReference type="Proteomes" id="UP000643207">
    <property type="component" value="Unassembled WGS sequence"/>
</dbReference>
<dbReference type="Gene3D" id="3.40.190.10">
    <property type="entry name" value="Periplasmic binding protein-like II"/>
    <property type="match status" value="1"/>
</dbReference>
<sequence length="556" mass="61655">MNRRDAAAPRGGFSFGARRLRAGWVRLAAALLLGAALPLLHAAPPAPAGGVTLRWAAQGDLQSLDPHAQNESLSNQINAQVYESLIQRDKQLALVPALATAWTAEGPRRWRLTLRPGVRFHDGRPFSAEDVKFSVERAAAGSSDLRVYALALGTVKVIDPLTVAFELPRVNPVFLQHLSVLPIMSRGWAEAHRATRPLDLKAREEGHAARHANGTGPYMLVRREADAQTVFRRNPAWWGKLEGNVEQVIFRPIANDATRTAALASGEVDFLLDLAPQDAERLRRDPAIRLMEGPENRILFIGLDQARGQLLHGSLKDRNPFQDRRVRQALYQAIDIELIRTKLMRNLAWPTGALMPAPAGHGQDATLEQRLPFDLAAAQRLMAEAGYAEGFGFTLDCPNNRYLNDEQICLALASMWARLKVKVQVNAMPRTLFFPKLQRGDTSAYLLGWGGAITDAQITLTPLYHSPGADSAGAWNFGGVRNAELDRHVDAAAQEADPARRMASIRAAVREFQAQVHALPLHRQAIVWAMRRKVQVVQRPDNWLEWQWVRVEGGRP</sequence>
<dbReference type="InterPro" id="IPR000914">
    <property type="entry name" value="SBP_5_dom"/>
</dbReference>
<dbReference type="InterPro" id="IPR039424">
    <property type="entry name" value="SBP_5"/>
</dbReference>
<comment type="similarity">
    <text evidence="1">Belongs to the bacterial solute-binding protein 5 family.</text>
</comment>
<dbReference type="PANTHER" id="PTHR30290">
    <property type="entry name" value="PERIPLASMIC BINDING COMPONENT OF ABC TRANSPORTER"/>
    <property type="match status" value="1"/>
</dbReference>
<keyword evidence="2" id="KW-0813">Transport</keyword>
<comment type="caution">
    <text evidence="5">The sequence shown here is derived from an EMBL/GenBank/DDBJ whole genome shotgun (WGS) entry which is preliminary data.</text>
</comment>
<protein>
    <submittedName>
        <fullName evidence="5">ABC transporter substrate-binding protein</fullName>
    </submittedName>
</protein>
<dbReference type="EMBL" id="JAERRA010000001">
    <property type="protein sequence ID" value="MBL0719564.1"/>
    <property type="molecule type" value="Genomic_DNA"/>
</dbReference>
<dbReference type="PANTHER" id="PTHR30290:SF9">
    <property type="entry name" value="OLIGOPEPTIDE-BINDING PROTEIN APPA"/>
    <property type="match status" value="1"/>
</dbReference>
<keyword evidence="3" id="KW-0732">Signal</keyword>
<keyword evidence="6" id="KW-1185">Reference proteome</keyword>
<dbReference type="InterPro" id="IPR030678">
    <property type="entry name" value="Peptide/Ni-bd"/>
</dbReference>
<dbReference type="PIRSF" id="PIRSF002741">
    <property type="entry name" value="MppA"/>
    <property type="match status" value="1"/>
</dbReference>